<dbReference type="Proteomes" id="UP000019251">
    <property type="component" value="Unassembled WGS sequence"/>
</dbReference>
<evidence type="ECO:0000313" key="1">
    <source>
        <dbReference type="EMBL" id="EUJ27522.1"/>
    </source>
</evidence>
<dbReference type="AlphaFoldDB" id="A0A829R5X7"/>
<organism evidence="1 2">
    <name type="scientific">Listeria grayi FSL F6-1183</name>
    <dbReference type="NCBI Taxonomy" id="1265827"/>
    <lineage>
        <taxon>Bacteria</taxon>
        <taxon>Bacillati</taxon>
        <taxon>Bacillota</taxon>
        <taxon>Bacilli</taxon>
        <taxon>Bacillales</taxon>
        <taxon>Listeriaceae</taxon>
        <taxon>Listeria</taxon>
    </lineage>
</organism>
<dbReference type="RefSeq" id="WP_036106076.1">
    <property type="nucleotide sequence ID" value="NZ_AODG01000011.1"/>
</dbReference>
<evidence type="ECO:0000313" key="2">
    <source>
        <dbReference type="Proteomes" id="UP000019251"/>
    </source>
</evidence>
<name>A0A829R5X7_LISGR</name>
<accession>A0A829R5X7</accession>
<dbReference type="EMBL" id="AODG01000011">
    <property type="protein sequence ID" value="EUJ27522.1"/>
    <property type="molecule type" value="Genomic_DNA"/>
</dbReference>
<reference evidence="1 2" key="1">
    <citation type="submission" date="2012-12" db="EMBL/GenBank/DDBJ databases">
        <title>Novel taxa of Listeriaceae from agricultural environments in the United States.</title>
        <authorList>
            <person name="den Bakker H.C."/>
            <person name="Allred A."/>
            <person name="Warchocki S."/>
            <person name="Wright E.M."/>
            <person name="Burrell A."/>
            <person name="Nightingale K.K."/>
            <person name="Kephart D."/>
            <person name="Wiedmann M."/>
        </authorList>
    </citation>
    <scope>NUCLEOTIDE SEQUENCE [LARGE SCALE GENOMIC DNA]</scope>
    <source>
        <strain evidence="1 2">FSL F6-1183</strain>
    </source>
</reference>
<proteinExistence type="predicted"/>
<sequence>MNDYKLKDKGIQSNTEATSTISAISYEVENALCQGLSMNKINEQLQEFQDKGKFPKNLQLVDAFYE</sequence>
<protein>
    <submittedName>
        <fullName evidence="1">Uncharacterized protein</fullName>
    </submittedName>
</protein>
<gene>
    <name evidence="1" type="ORF">LMUR_08289</name>
</gene>
<comment type="caution">
    <text evidence="1">The sequence shown here is derived from an EMBL/GenBank/DDBJ whole genome shotgun (WGS) entry which is preliminary data.</text>
</comment>